<dbReference type="STRING" id="113540.ENSSFOP00015021804"/>
<evidence type="ECO:0000259" key="9">
    <source>
        <dbReference type="PROSITE" id="PS50011"/>
    </source>
</evidence>
<evidence type="ECO:0000256" key="5">
    <source>
        <dbReference type="ARBA" id="ARBA00022777"/>
    </source>
</evidence>
<dbReference type="AlphaFoldDB" id="A0A0P7TJU5"/>
<dbReference type="PROSITE" id="PS00108">
    <property type="entry name" value="PROTEIN_KINASE_ST"/>
    <property type="match status" value="1"/>
</dbReference>
<organism evidence="10 11">
    <name type="scientific">Scleropages formosus</name>
    <name type="common">Asian bonytongue</name>
    <name type="synonym">Osteoglossum formosum</name>
    <dbReference type="NCBI Taxonomy" id="113540"/>
    <lineage>
        <taxon>Eukaryota</taxon>
        <taxon>Metazoa</taxon>
        <taxon>Chordata</taxon>
        <taxon>Craniata</taxon>
        <taxon>Vertebrata</taxon>
        <taxon>Euteleostomi</taxon>
        <taxon>Actinopterygii</taxon>
        <taxon>Neopterygii</taxon>
        <taxon>Teleostei</taxon>
        <taxon>Osteoglossocephala</taxon>
        <taxon>Osteoglossomorpha</taxon>
        <taxon>Osteoglossiformes</taxon>
        <taxon>Osteoglossidae</taxon>
        <taxon>Scleropages</taxon>
    </lineage>
</organism>
<dbReference type="PROSITE" id="PS00107">
    <property type="entry name" value="PROTEIN_KINASE_ATP"/>
    <property type="match status" value="1"/>
</dbReference>
<dbReference type="Pfam" id="PF00069">
    <property type="entry name" value="Pkinase"/>
    <property type="match status" value="1"/>
</dbReference>
<evidence type="ECO:0000256" key="8">
    <source>
        <dbReference type="SAM" id="MobiDB-lite"/>
    </source>
</evidence>
<dbReference type="GO" id="GO:0005524">
    <property type="term" value="F:ATP binding"/>
    <property type="evidence" value="ECO:0007669"/>
    <property type="project" value="UniProtKB-UniRule"/>
</dbReference>
<dbReference type="InterPro" id="IPR017441">
    <property type="entry name" value="Protein_kinase_ATP_BS"/>
</dbReference>
<evidence type="ECO:0000256" key="7">
    <source>
        <dbReference type="PROSITE-ProRule" id="PRU10141"/>
    </source>
</evidence>
<dbReference type="GO" id="GO:0004674">
    <property type="term" value="F:protein serine/threonine kinase activity"/>
    <property type="evidence" value="ECO:0007669"/>
    <property type="project" value="UniProtKB-KW"/>
</dbReference>
<evidence type="ECO:0000256" key="6">
    <source>
        <dbReference type="ARBA" id="ARBA00022840"/>
    </source>
</evidence>
<evidence type="ECO:0000256" key="3">
    <source>
        <dbReference type="ARBA" id="ARBA00022679"/>
    </source>
</evidence>
<keyword evidence="5 10" id="KW-0418">Kinase</keyword>
<keyword evidence="4 7" id="KW-0547">Nucleotide-binding</keyword>
<evidence type="ECO:0000256" key="2">
    <source>
        <dbReference type="ARBA" id="ARBA00022527"/>
    </source>
</evidence>
<feature type="binding site" evidence="7">
    <location>
        <position position="484"/>
    </location>
    <ligand>
        <name>ATP</name>
        <dbReference type="ChEBI" id="CHEBI:30616"/>
    </ligand>
</feature>
<protein>
    <submittedName>
        <fullName evidence="10">Myosin light chain kinase 3-like</fullName>
    </submittedName>
</protein>
<dbReference type="Gene3D" id="1.10.510.10">
    <property type="entry name" value="Transferase(Phosphotransferase) domain 1"/>
    <property type="match status" value="1"/>
</dbReference>
<keyword evidence="3" id="KW-0808">Transferase</keyword>
<proteinExistence type="inferred from homology"/>
<dbReference type="InterPro" id="IPR011009">
    <property type="entry name" value="Kinase-like_dom_sf"/>
</dbReference>
<gene>
    <name evidence="10" type="ORF">Z043_120805</name>
</gene>
<dbReference type="Gene3D" id="3.30.200.20">
    <property type="entry name" value="Phosphorylase Kinase, domain 1"/>
    <property type="match status" value="1"/>
</dbReference>
<comment type="caution">
    <text evidence="10">The sequence shown here is derived from an EMBL/GenBank/DDBJ whole genome shotgun (WGS) entry which is preliminary data.</text>
</comment>
<feature type="non-terminal residue" evidence="10">
    <location>
        <position position="742"/>
    </location>
</feature>
<sequence>MSSSLVNSLAKVYNPKLRLGQKHTTGRMSVKLSKSSTHSPGHMETWIKFLTDKMGRLLKVQEKVLNRLDGMSQDIGGIEKDMEALKQVKMEVHLHEVMGRATEVKEMCHEITSIVSAVNKRSEQQARRLEGMEKLVLGLQQVVEFLGEDVKGSSLTEFIFKGHIPLMKSIKEKSFKKGKQAIRKPLVGIRKPSKLKDHKAKDGKETACLTLKSQKTQKKKPPDTTDTISLKKKALLCEEVQKLNQQNAEAGSRTDGDGDLLDFILDVPVARTQENELSASALQVEEDKGLKAIWPLESVGVEEEEEVSTESEEVEKVVIGDRMDKQKDCGPMKKALPEAKVAEKEVEPLFLESGNKSSTREAVTGSQQHFTGQVKGKEEQKRNGVEERCMKAESTVSGHTQAVKDIIENKHEDEKRDDKQLKQEYIIDCSPPPPAPFDHRIVSAMHNKISNFYTINREEILGEGRFGQVHKCTENSSGLTLAAKIIKARSQKEKEVVKNEIQVMNQLNHGNLIQLYAAYESKNDIILVMEYVDGGELFDRIIDESYNLTELDTVLFIKQISEGLRYMHQMYILHLDLKPENILCVSRATYKIKIIDFGLARRYKPRERLRVNFGTPEFLAPEVINYEFVSFPTDMWSLGVISYMLVSGLSPFLGEDDNETLNNILACQWSFEEEEFADISEEAKDFISRLLVKSKSWRMSAAEALKHPFLSDCELHYRLREKVGRCQTPAALVSYTLCLIPR</sequence>
<feature type="compositionally biased region" description="Polar residues" evidence="8">
    <location>
        <begin position="355"/>
        <end position="371"/>
    </location>
</feature>
<feature type="region of interest" description="Disordered" evidence="8">
    <location>
        <begin position="355"/>
        <end position="397"/>
    </location>
</feature>
<dbReference type="SMART" id="SM00220">
    <property type="entry name" value="S_TKc"/>
    <property type="match status" value="1"/>
</dbReference>
<keyword evidence="2" id="KW-0723">Serine/threonine-protein kinase</keyword>
<evidence type="ECO:0000256" key="4">
    <source>
        <dbReference type="ARBA" id="ARBA00022741"/>
    </source>
</evidence>
<dbReference type="FunFam" id="1.10.510.10:FF:000135">
    <property type="entry name" value="Putative myosin light chain kinase 3"/>
    <property type="match status" value="1"/>
</dbReference>
<dbReference type="InterPro" id="IPR000719">
    <property type="entry name" value="Prot_kinase_dom"/>
</dbReference>
<comment type="similarity">
    <text evidence="1">Belongs to the protein kinase superfamily. CAMK Ser/Thr protein kinase family.</text>
</comment>
<feature type="domain" description="Protein kinase" evidence="9">
    <location>
        <begin position="455"/>
        <end position="710"/>
    </location>
</feature>
<evidence type="ECO:0000313" key="11">
    <source>
        <dbReference type="Proteomes" id="UP000034805"/>
    </source>
</evidence>
<evidence type="ECO:0000313" key="10">
    <source>
        <dbReference type="EMBL" id="KPP61135.1"/>
    </source>
</evidence>
<dbReference type="EMBL" id="JARO02009944">
    <property type="protein sequence ID" value="KPP61135.1"/>
    <property type="molecule type" value="Genomic_DNA"/>
</dbReference>
<dbReference type="SUPFAM" id="SSF56112">
    <property type="entry name" value="Protein kinase-like (PK-like)"/>
    <property type="match status" value="1"/>
</dbReference>
<keyword evidence="6 7" id="KW-0067">ATP-binding</keyword>
<dbReference type="PANTHER" id="PTHR24347">
    <property type="entry name" value="SERINE/THREONINE-PROTEIN KINASE"/>
    <property type="match status" value="1"/>
</dbReference>
<name>A0A0P7TJU5_SCLFO</name>
<feature type="compositionally biased region" description="Basic and acidic residues" evidence="8">
    <location>
        <begin position="375"/>
        <end position="391"/>
    </location>
</feature>
<dbReference type="Proteomes" id="UP000034805">
    <property type="component" value="Unassembled WGS sequence"/>
</dbReference>
<dbReference type="FunFam" id="3.30.200.20:FF:000196">
    <property type="entry name" value="Myosin light chain kinase family, member 4"/>
    <property type="match status" value="1"/>
</dbReference>
<dbReference type="InterPro" id="IPR008271">
    <property type="entry name" value="Ser/Thr_kinase_AS"/>
</dbReference>
<reference evidence="10 11" key="1">
    <citation type="submission" date="2015-08" db="EMBL/GenBank/DDBJ databases">
        <title>The genome of the Asian arowana (Scleropages formosus).</title>
        <authorList>
            <person name="Tan M.H."/>
            <person name="Gan H.M."/>
            <person name="Croft L.J."/>
            <person name="Austin C.M."/>
        </authorList>
    </citation>
    <scope>NUCLEOTIDE SEQUENCE [LARGE SCALE GENOMIC DNA]</scope>
    <source>
        <strain evidence="10">Aro1</strain>
    </source>
</reference>
<accession>A0A0P7TJU5</accession>
<dbReference type="PROSITE" id="PS50011">
    <property type="entry name" value="PROTEIN_KINASE_DOM"/>
    <property type="match status" value="1"/>
</dbReference>
<evidence type="ECO:0000256" key="1">
    <source>
        <dbReference type="ARBA" id="ARBA00006692"/>
    </source>
</evidence>